<dbReference type="Pfam" id="PF02574">
    <property type="entry name" value="S-methyl_trans"/>
    <property type="match status" value="1"/>
</dbReference>
<evidence type="ECO:0000313" key="9">
    <source>
        <dbReference type="Proteomes" id="UP000030848"/>
    </source>
</evidence>
<keyword evidence="4 6" id="KW-0862">Zinc</keyword>
<accession>A0A837DD19</accession>
<dbReference type="OrthoDB" id="9803687at2"/>
<dbReference type="AlphaFoldDB" id="A0A837DD19"/>
<evidence type="ECO:0000256" key="6">
    <source>
        <dbReference type="PROSITE-ProRule" id="PRU00333"/>
    </source>
</evidence>
<dbReference type="FunFam" id="3.20.20.330:FF:000002">
    <property type="entry name" value="Homocysteine S-methyltransferase"/>
    <property type="match status" value="1"/>
</dbReference>
<evidence type="ECO:0000256" key="3">
    <source>
        <dbReference type="ARBA" id="ARBA00022723"/>
    </source>
</evidence>
<dbReference type="InterPro" id="IPR003726">
    <property type="entry name" value="HCY_dom"/>
</dbReference>
<dbReference type="PANTHER" id="PTHR46015">
    <property type="entry name" value="ZGC:172121"/>
    <property type="match status" value="1"/>
</dbReference>
<keyword evidence="3 6" id="KW-0479">Metal-binding</keyword>
<feature type="binding site" evidence="6">
    <location>
        <position position="280"/>
    </location>
    <ligand>
        <name>Zn(2+)</name>
        <dbReference type="ChEBI" id="CHEBI:29105"/>
    </ligand>
</feature>
<reference evidence="8 9" key="1">
    <citation type="submission" date="2014-10" db="EMBL/GenBank/DDBJ databases">
        <title>Genome sequence of Micropolyspora internatus JCM3315.</title>
        <authorList>
            <person name="Shin S.-K."/>
            <person name="Yi H."/>
        </authorList>
    </citation>
    <scope>NUCLEOTIDE SEQUENCE [LARGE SCALE GENOMIC DNA]</scope>
    <source>
        <strain evidence="8 9">JCM 3315</strain>
    </source>
</reference>
<comment type="cofactor">
    <cofactor evidence="6">
        <name>Zn(2+)</name>
        <dbReference type="ChEBI" id="CHEBI:29105"/>
    </cofactor>
</comment>
<dbReference type="RefSeq" id="WP_037309313.1">
    <property type="nucleotide sequence ID" value="NZ_FOWS01000004.1"/>
</dbReference>
<feature type="binding site" evidence="6">
    <location>
        <position position="217"/>
    </location>
    <ligand>
        <name>Zn(2+)</name>
        <dbReference type="ChEBI" id="CHEBI:29105"/>
    </ligand>
</feature>
<evidence type="ECO:0000256" key="2">
    <source>
        <dbReference type="ARBA" id="ARBA00022679"/>
    </source>
</evidence>
<dbReference type="Gene3D" id="3.20.20.330">
    <property type="entry name" value="Homocysteine-binding-like domain"/>
    <property type="match status" value="1"/>
</dbReference>
<dbReference type="PROSITE" id="PS50970">
    <property type="entry name" value="HCY"/>
    <property type="match status" value="1"/>
</dbReference>
<dbReference type="GO" id="GO:0033528">
    <property type="term" value="P:S-methylmethionine cycle"/>
    <property type="evidence" value="ECO:0007669"/>
    <property type="project" value="TreeGrafter"/>
</dbReference>
<dbReference type="NCBIfam" id="NF007020">
    <property type="entry name" value="PRK09485.1"/>
    <property type="match status" value="1"/>
</dbReference>
<gene>
    <name evidence="8" type="ORF">MINT15_13530</name>
</gene>
<evidence type="ECO:0000313" key="8">
    <source>
        <dbReference type="EMBL" id="KHF44471.1"/>
    </source>
</evidence>
<proteinExistence type="predicted"/>
<dbReference type="EMBL" id="JRZE01000003">
    <property type="protein sequence ID" value="KHF44471.1"/>
    <property type="molecule type" value="Genomic_DNA"/>
</dbReference>
<evidence type="ECO:0000256" key="4">
    <source>
        <dbReference type="ARBA" id="ARBA00022833"/>
    </source>
</evidence>
<keyword evidence="2 6" id="KW-0808">Transferase</keyword>
<name>A0A837DD19_9PSEU</name>
<feature type="domain" description="Hcy-binding" evidence="7">
    <location>
        <begin position="1"/>
        <end position="295"/>
    </location>
</feature>
<dbReference type="GO" id="GO:0009086">
    <property type="term" value="P:methionine biosynthetic process"/>
    <property type="evidence" value="ECO:0007669"/>
    <property type="project" value="TreeGrafter"/>
</dbReference>
<organism evidence="8 9">
    <name type="scientific">Saccharomonospora viridis</name>
    <dbReference type="NCBI Taxonomy" id="1852"/>
    <lineage>
        <taxon>Bacteria</taxon>
        <taxon>Bacillati</taxon>
        <taxon>Actinomycetota</taxon>
        <taxon>Actinomycetes</taxon>
        <taxon>Pseudonocardiales</taxon>
        <taxon>Pseudonocardiaceae</taxon>
        <taxon>Saccharomonospora</taxon>
    </lineage>
</organism>
<sequence>MIPFDGSAPLVSDGGLATELEARGHDLGDALWSARLLLDAPDEIVAVHRAFYEAGAVIATTASYQASFSGFAERGIDRDTATTLLRRSVELARRARDEAPDDGRRRFVAASVGPYGAALADGSEYRGRYGLSVARLRRWHRPRLEVLAETSPDILALETVPDIDEAEALVEAVAGLGVPAWLTYTVDGERTRAGQPLTEAFAVAQSSPDIVAVGVNCCTPDVVSTALALAREVTTKPLVVYPNSGENWDPVRRTWWGPSRYSPELARRWTAEGAHVVGGCCRVGPADIARVADVL</sequence>
<evidence type="ECO:0000259" key="7">
    <source>
        <dbReference type="PROSITE" id="PS50970"/>
    </source>
</evidence>
<dbReference type="PANTHER" id="PTHR46015:SF1">
    <property type="entry name" value="HOMOCYSTEINE S-METHYLTRANSFERASE-LIKE ISOFORM 1"/>
    <property type="match status" value="1"/>
</dbReference>
<dbReference type="SUPFAM" id="SSF82282">
    <property type="entry name" value="Homocysteine S-methyltransferase"/>
    <property type="match status" value="1"/>
</dbReference>
<dbReference type="GO" id="GO:0046872">
    <property type="term" value="F:metal ion binding"/>
    <property type="evidence" value="ECO:0007669"/>
    <property type="project" value="UniProtKB-KW"/>
</dbReference>
<dbReference type="InterPro" id="IPR036589">
    <property type="entry name" value="HCY_dom_sf"/>
</dbReference>
<feature type="binding site" evidence="6">
    <location>
        <position position="281"/>
    </location>
    <ligand>
        <name>Zn(2+)</name>
        <dbReference type="ChEBI" id="CHEBI:29105"/>
    </ligand>
</feature>
<dbReference type="InterPro" id="IPR051486">
    <property type="entry name" value="Hcy_S-methyltransferase"/>
</dbReference>
<dbReference type="GO" id="GO:0008898">
    <property type="term" value="F:S-adenosylmethionine-homocysteine S-methyltransferase activity"/>
    <property type="evidence" value="ECO:0007669"/>
    <property type="project" value="TreeGrafter"/>
</dbReference>
<evidence type="ECO:0000256" key="5">
    <source>
        <dbReference type="ARBA" id="ARBA00076752"/>
    </source>
</evidence>
<dbReference type="GO" id="GO:0032259">
    <property type="term" value="P:methylation"/>
    <property type="evidence" value="ECO:0007669"/>
    <property type="project" value="UniProtKB-KW"/>
</dbReference>
<protein>
    <recommendedName>
        <fullName evidence="5">S-methylmethionine:homocysteine methyltransferase</fullName>
    </recommendedName>
</protein>
<evidence type="ECO:0000256" key="1">
    <source>
        <dbReference type="ARBA" id="ARBA00022603"/>
    </source>
</evidence>
<dbReference type="Proteomes" id="UP000030848">
    <property type="component" value="Unassembled WGS sequence"/>
</dbReference>
<comment type="caution">
    <text evidence="8">The sequence shown here is derived from an EMBL/GenBank/DDBJ whole genome shotgun (WGS) entry which is preliminary data.</text>
</comment>
<keyword evidence="1 6" id="KW-0489">Methyltransferase</keyword>